<dbReference type="PROSITE" id="PS51387">
    <property type="entry name" value="FAD_PCMH"/>
    <property type="match status" value="1"/>
</dbReference>
<gene>
    <name evidence="5" type="ORF">DES47_102530</name>
</gene>
<dbReference type="Gene3D" id="3.30.390.50">
    <property type="entry name" value="CO dehydrogenase flavoprotein, C-terminal domain"/>
    <property type="match status" value="1"/>
</dbReference>
<dbReference type="InterPro" id="IPR005107">
    <property type="entry name" value="CO_DH_flav_C"/>
</dbReference>
<comment type="caution">
    <text evidence="5">The sequence shown here is derived from an EMBL/GenBank/DDBJ whole genome shotgun (WGS) entry which is preliminary data.</text>
</comment>
<dbReference type="InterPro" id="IPR016169">
    <property type="entry name" value="FAD-bd_PCMH_sub2"/>
</dbReference>
<protein>
    <submittedName>
        <fullName evidence="5">Carbon-monoxide dehydrogenase medium subunit</fullName>
    </submittedName>
</protein>
<dbReference type="GO" id="GO:0071949">
    <property type="term" value="F:FAD binding"/>
    <property type="evidence" value="ECO:0007669"/>
    <property type="project" value="InterPro"/>
</dbReference>
<evidence type="ECO:0000259" key="4">
    <source>
        <dbReference type="PROSITE" id="PS51387"/>
    </source>
</evidence>
<dbReference type="OrthoDB" id="9793944at2"/>
<dbReference type="Pfam" id="PF03450">
    <property type="entry name" value="CO_deh_flav_C"/>
    <property type="match status" value="1"/>
</dbReference>
<dbReference type="InterPro" id="IPR016166">
    <property type="entry name" value="FAD-bd_PCMH"/>
</dbReference>
<feature type="domain" description="FAD-binding PCMH-type" evidence="4">
    <location>
        <begin position="1"/>
        <end position="177"/>
    </location>
</feature>
<organism evidence="5 6">
    <name type="scientific">Roseateles toxinivorans</name>
    <dbReference type="NCBI Taxonomy" id="270368"/>
    <lineage>
        <taxon>Bacteria</taxon>
        <taxon>Pseudomonadati</taxon>
        <taxon>Pseudomonadota</taxon>
        <taxon>Betaproteobacteria</taxon>
        <taxon>Burkholderiales</taxon>
        <taxon>Sphaerotilaceae</taxon>
        <taxon>Roseateles</taxon>
    </lineage>
</organism>
<reference evidence="5 6" key="1">
    <citation type="submission" date="2019-03" db="EMBL/GenBank/DDBJ databases">
        <title>Genomic Encyclopedia of Type Strains, Phase IV (KMG-IV): sequencing the most valuable type-strain genomes for metagenomic binning, comparative biology and taxonomic classification.</title>
        <authorList>
            <person name="Goeker M."/>
        </authorList>
    </citation>
    <scope>NUCLEOTIDE SEQUENCE [LARGE SCALE GENOMIC DNA]</scope>
    <source>
        <strain evidence="5 6">DSM 16998</strain>
    </source>
</reference>
<dbReference type="FunCoup" id="A0A4R6QRF7">
    <property type="interactions" value="128"/>
</dbReference>
<keyword evidence="1" id="KW-0285">Flavoprotein</keyword>
<dbReference type="RefSeq" id="WP_133700227.1">
    <property type="nucleotide sequence ID" value="NZ_SNXS01000002.1"/>
</dbReference>
<dbReference type="InterPro" id="IPR051312">
    <property type="entry name" value="Diverse_Substr_Oxidored"/>
</dbReference>
<evidence type="ECO:0000313" key="5">
    <source>
        <dbReference type="EMBL" id="TDP72785.1"/>
    </source>
</evidence>
<dbReference type="EMBL" id="SNXS01000002">
    <property type="protein sequence ID" value="TDP72785.1"/>
    <property type="molecule type" value="Genomic_DNA"/>
</dbReference>
<dbReference type="InterPro" id="IPR036318">
    <property type="entry name" value="FAD-bd_PCMH-like_sf"/>
</dbReference>
<evidence type="ECO:0000256" key="1">
    <source>
        <dbReference type="ARBA" id="ARBA00022630"/>
    </source>
</evidence>
<name>A0A4R6QRF7_9BURK</name>
<accession>A0A4R6QRF7</accession>
<dbReference type="InterPro" id="IPR036683">
    <property type="entry name" value="CO_DH_flav_C_dom_sf"/>
</dbReference>
<sequence length="285" mass="30214">MKAPAFDYQKPRSLDAVFELLASHGDEARLLAGGQTLLATLNMRLSEPALLIDITAIEALKGISVQGQVLRIGALVTHSEIEASALVTQHAPLLSLAVPHIAHRAIRNLGTWGGSIAYADPAAEWPCCLAALDGVVVVRGAQGERRIAAKDFFLDLYTTALAEGELVIACELPLAQAADVFRFDELARRHGDYAIVGLALAARSVPGGLGQLKLAFLGLGTTPIRARRTEALFASTPFTTMQLGALMDSLLDELQPLADLTNSVATKRHLAGVLTRRLLTSALAA</sequence>
<dbReference type="GO" id="GO:0016491">
    <property type="term" value="F:oxidoreductase activity"/>
    <property type="evidence" value="ECO:0007669"/>
    <property type="project" value="UniProtKB-KW"/>
</dbReference>
<keyword evidence="6" id="KW-1185">Reference proteome</keyword>
<dbReference type="InParanoid" id="A0A4R6QRF7"/>
<dbReference type="SMART" id="SM01092">
    <property type="entry name" value="CO_deh_flav_C"/>
    <property type="match status" value="1"/>
</dbReference>
<evidence type="ECO:0000256" key="2">
    <source>
        <dbReference type="ARBA" id="ARBA00022827"/>
    </source>
</evidence>
<dbReference type="PANTHER" id="PTHR42659">
    <property type="entry name" value="XANTHINE DEHYDROGENASE SUBUNIT C-RELATED"/>
    <property type="match status" value="1"/>
</dbReference>
<dbReference type="Gene3D" id="3.30.465.10">
    <property type="match status" value="1"/>
</dbReference>
<keyword evidence="2" id="KW-0274">FAD</keyword>
<dbReference type="Proteomes" id="UP000295361">
    <property type="component" value="Unassembled WGS sequence"/>
</dbReference>
<proteinExistence type="predicted"/>
<dbReference type="InterPro" id="IPR002346">
    <property type="entry name" value="Mopterin_DH_FAD-bd"/>
</dbReference>
<dbReference type="SUPFAM" id="SSF56176">
    <property type="entry name" value="FAD-binding/transporter-associated domain-like"/>
    <property type="match status" value="1"/>
</dbReference>
<dbReference type="Gene3D" id="3.30.43.10">
    <property type="entry name" value="Uridine Diphospho-n-acetylenolpyruvylglucosamine Reductase, domain 2"/>
    <property type="match status" value="1"/>
</dbReference>
<evidence type="ECO:0000313" key="6">
    <source>
        <dbReference type="Proteomes" id="UP000295361"/>
    </source>
</evidence>
<dbReference type="SUPFAM" id="SSF55447">
    <property type="entry name" value="CO dehydrogenase flavoprotein C-terminal domain-like"/>
    <property type="match status" value="1"/>
</dbReference>
<dbReference type="PANTHER" id="PTHR42659:SF2">
    <property type="entry name" value="XANTHINE DEHYDROGENASE SUBUNIT C-RELATED"/>
    <property type="match status" value="1"/>
</dbReference>
<keyword evidence="3" id="KW-0560">Oxidoreductase</keyword>
<dbReference type="AlphaFoldDB" id="A0A4R6QRF7"/>
<evidence type="ECO:0000256" key="3">
    <source>
        <dbReference type="ARBA" id="ARBA00023002"/>
    </source>
</evidence>
<dbReference type="Pfam" id="PF00941">
    <property type="entry name" value="FAD_binding_5"/>
    <property type="match status" value="1"/>
</dbReference>
<dbReference type="InterPro" id="IPR016167">
    <property type="entry name" value="FAD-bd_PCMH_sub1"/>
</dbReference>